<dbReference type="InterPro" id="IPR000421">
    <property type="entry name" value="FA58C"/>
</dbReference>
<proteinExistence type="predicted"/>
<gene>
    <name evidence="2" type="ORF">TPC1_11399</name>
</gene>
<sequence>IYATDLKGTKIECTDCYQNNPTIYGSNFGLRSQQYWAPSNPTTIQNQFIQYSFPKKLKVVKLVIMSGISGFVKQFRVLYSSDGVNFDKSSNVLQGPQQLQQQAIYEINQQAKALRIYPLDFQNKIEMRADLVLNTEIQIPVDLQLEQDSIPVLSYKLNAIRSASGSFQEQFNQDQSFLSSPNGWAPRNINDFLMINFLSNYKVVGFLVDSNAEKILMEFSSDGQKWEQQETILDNQKRKLHKLSRKFQFVKIFVLQTTNLPCIKIDFLIQQKMVEQQHKYNSLQLSKAINATRQVSDCFQQNELMYGACQSYLDSQKCWCPAHQQKIYGQYIQINLPKRMFVGAIITQGRLGCCWVSKYKVDYFENGIWRQLGEFEGNQDNKQQKVNKCCFYAEKVKIYPLEYHEYIDMKVDILVAEYQSLDKKYEED</sequence>
<dbReference type="EMBL" id="GDID01001041">
    <property type="protein sequence ID" value="JAP95565.1"/>
    <property type="molecule type" value="Transcribed_RNA"/>
</dbReference>
<dbReference type="SUPFAM" id="SSF49785">
    <property type="entry name" value="Galactose-binding domain-like"/>
    <property type="match status" value="3"/>
</dbReference>
<evidence type="ECO:0000313" key="2">
    <source>
        <dbReference type="EMBL" id="JAP95565.1"/>
    </source>
</evidence>
<accession>A0A146KIY5</accession>
<feature type="non-terminal residue" evidence="2">
    <location>
        <position position="428"/>
    </location>
</feature>
<dbReference type="PROSITE" id="PS50022">
    <property type="entry name" value="FA58C_3"/>
    <property type="match status" value="1"/>
</dbReference>
<dbReference type="PANTHER" id="PTHR24543">
    <property type="entry name" value="MULTICOPPER OXIDASE-RELATED"/>
    <property type="match status" value="1"/>
</dbReference>
<feature type="non-terminal residue" evidence="2">
    <location>
        <position position="1"/>
    </location>
</feature>
<dbReference type="Pfam" id="PF00754">
    <property type="entry name" value="F5_F8_type_C"/>
    <property type="match status" value="2"/>
</dbReference>
<feature type="domain" description="F5/8 type C" evidence="1">
    <location>
        <begin position="278"/>
        <end position="416"/>
    </location>
</feature>
<organism evidence="2">
    <name type="scientific">Trepomonas sp. PC1</name>
    <dbReference type="NCBI Taxonomy" id="1076344"/>
    <lineage>
        <taxon>Eukaryota</taxon>
        <taxon>Metamonada</taxon>
        <taxon>Diplomonadida</taxon>
        <taxon>Hexamitidae</taxon>
        <taxon>Hexamitinae</taxon>
        <taxon>Trepomonas</taxon>
    </lineage>
</organism>
<dbReference type="AlphaFoldDB" id="A0A146KIY5"/>
<dbReference type="Gene3D" id="2.60.120.260">
    <property type="entry name" value="Galactose-binding domain-like"/>
    <property type="match status" value="2"/>
</dbReference>
<reference evidence="2" key="1">
    <citation type="submission" date="2015-07" db="EMBL/GenBank/DDBJ databases">
        <title>Adaptation to a free-living lifestyle via gene acquisitions in the diplomonad Trepomonas sp. PC1.</title>
        <authorList>
            <person name="Xu F."/>
            <person name="Jerlstrom-Hultqvist J."/>
            <person name="Kolisko M."/>
            <person name="Simpson A.G.B."/>
            <person name="Roger A.J."/>
            <person name="Svard S.G."/>
            <person name="Andersson J.O."/>
        </authorList>
    </citation>
    <scope>NUCLEOTIDE SEQUENCE</scope>
    <source>
        <strain evidence="2">PC1</strain>
    </source>
</reference>
<evidence type="ECO:0000259" key="1">
    <source>
        <dbReference type="PROSITE" id="PS50022"/>
    </source>
</evidence>
<dbReference type="InterPro" id="IPR008979">
    <property type="entry name" value="Galactose-bd-like_sf"/>
</dbReference>
<protein>
    <submittedName>
        <fullName evidence="2">F5/8 type C domain-containing protein</fullName>
    </submittedName>
</protein>
<name>A0A146KIY5_9EUKA</name>